<evidence type="ECO:0000256" key="1">
    <source>
        <dbReference type="SAM" id="MobiDB-lite"/>
    </source>
</evidence>
<evidence type="ECO:0000313" key="2">
    <source>
        <dbReference type="EMBL" id="KAJ7355219.1"/>
    </source>
</evidence>
<feature type="region of interest" description="Disordered" evidence="1">
    <location>
        <begin position="145"/>
        <end position="170"/>
    </location>
</feature>
<feature type="region of interest" description="Disordered" evidence="1">
    <location>
        <begin position="195"/>
        <end position="250"/>
    </location>
</feature>
<dbReference type="AlphaFoldDB" id="A0AAD7ACH4"/>
<keyword evidence="3" id="KW-1185">Reference proteome</keyword>
<name>A0AAD7ACH4_9AGAR</name>
<evidence type="ECO:0000313" key="3">
    <source>
        <dbReference type="Proteomes" id="UP001218218"/>
    </source>
</evidence>
<comment type="caution">
    <text evidence="2">The sequence shown here is derived from an EMBL/GenBank/DDBJ whole genome shotgun (WGS) entry which is preliminary data.</text>
</comment>
<protein>
    <submittedName>
        <fullName evidence="2">Uncharacterized protein</fullName>
    </submittedName>
</protein>
<proteinExistence type="predicted"/>
<feature type="compositionally biased region" description="Basic and acidic residues" evidence="1">
    <location>
        <begin position="198"/>
        <end position="210"/>
    </location>
</feature>
<feature type="compositionally biased region" description="Basic and acidic residues" evidence="1">
    <location>
        <begin position="160"/>
        <end position="169"/>
    </location>
</feature>
<reference evidence="2" key="1">
    <citation type="submission" date="2023-03" db="EMBL/GenBank/DDBJ databases">
        <title>Massive genome expansion in bonnet fungi (Mycena s.s.) driven by repeated elements and novel gene families across ecological guilds.</title>
        <authorList>
            <consortium name="Lawrence Berkeley National Laboratory"/>
            <person name="Harder C.B."/>
            <person name="Miyauchi S."/>
            <person name="Viragh M."/>
            <person name="Kuo A."/>
            <person name="Thoen E."/>
            <person name="Andreopoulos B."/>
            <person name="Lu D."/>
            <person name="Skrede I."/>
            <person name="Drula E."/>
            <person name="Henrissat B."/>
            <person name="Morin E."/>
            <person name="Kohler A."/>
            <person name="Barry K."/>
            <person name="LaButti K."/>
            <person name="Morin E."/>
            <person name="Salamov A."/>
            <person name="Lipzen A."/>
            <person name="Mereny Z."/>
            <person name="Hegedus B."/>
            <person name="Baldrian P."/>
            <person name="Stursova M."/>
            <person name="Weitz H."/>
            <person name="Taylor A."/>
            <person name="Grigoriev I.V."/>
            <person name="Nagy L.G."/>
            <person name="Martin F."/>
            <person name="Kauserud H."/>
        </authorList>
    </citation>
    <scope>NUCLEOTIDE SEQUENCE</scope>
    <source>
        <strain evidence="2">CBHHK002</strain>
    </source>
</reference>
<organism evidence="2 3">
    <name type="scientific">Mycena albidolilacea</name>
    <dbReference type="NCBI Taxonomy" id="1033008"/>
    <lineage>
        <taxon>Eukaryota</taxon>
        <taxon>Fungi</taxon>
        <taxon>Dikarya</taxon>
        <taxon>Basidiomycota</taxon>
        <taxon>Agaricomycotina</taxon>
        <taxon>Agaricomycetes</taxon>
        <taxon>Agaricomycetidae</taxon>
        <taxon>Agaricales</taxon>
        <taxon>Marasmiineae</taxon>
        <taxon>Mycenaceae</taxon>
        <taxon>Mycena</taxon>
    </lineage>
</organism>
<sequence>MYTSSAQNIPCTVSAYRGSTTTVLKRIVLKLTLHTGTWITQGKQLEKSGFSCNQCRVLGPKPGPREIGDMQVVCLLLGITAEIAKIFLPNINAYGKSPSIKEWSSCGILKWYGYAGSEALKKVGWDNARDHVNIKIEYWPRAQYNQPDTGSLPGDDYSCPEEKPKEFPRSEVQPVIAYRSVSGVCDNQGVGQIRKCRAREERSRNERTEEPIPLGSLPRRSPHSTAQRSLETPKSRNVKPREASHSRGNGSCQITEIERINAVVVCRGGGSAKQELLRLPEVQFVNQRVENCGGSSSSFIGIGLTLAEELLGLFSRPHQLTSSLHSNLKKQRNGPRWLDNLNLDMDPDLELD</sequence>
<dbReference type="EMBL" id="JARIHO010000009">
    <property type="protein sequence ID" value="KAJ7355219.1"/>
    <property type="molecule type" value="Genomic_DNA"/>
</dbReference>
<dbReference type="Proteomes" id="UP001218218">
    <property type="component" value="Unassembled WGS sequence"/>
</dbReference>
<feature type="compositionally biased region" description="Basic and acidic residues" evidence="1">
    <location>
        <begin position="231"/>
        <end position="245"/>
    </location>
</feature>
<gene>
    <name evidence="2" type="ORF">DFH08DRAFT_803267</name>
</gene>
<accession>A0AAD7ACH4</accession>